<evidence type="ECO:0000259" key="11">
    <source>
        <dbReference type="PROSITE" id="PS50109"/>
    </source>
</evidence>
<dbReference type="EC" id="2.7.13.3" evidence="3"/>
<evidence type="ECO:0000256" key="5">
    <source>
        <dbReference type="ARBA" id="ARBA00022553"/>
    </source>
</evidence>
<evidence type="ECO:0000256" key="2">
    <source>
        <dbReference type="ARBA" id="ARBA00004651"/>
    </source>
</evidence>
<dbReference type="SUPFAM" id="SSF47384">
    <property type="entry name" value="Homodimeric domain of signal transducing histidine kinase"/>
    <property type="match status" value="1"/>
</dbReference>
<evidence type="ECO:0000256" key="3">
    <source>
        <dbReference type="ARBA" id="ARBA00012438"/>
    </source>
</evidence>
<dbReference type="GO" id="GO:0016301">
    <property type="term" value="F:kinase activity"/>
    <property type="evidence" value="ECO:0007669"/>
    <property type="project" value="UniProtKB-KW"/>
</dbReference>
<sequence>MTRRWRPSLGFVLGGGLLGTLVISLAGLVVFRYLGPAIGYKQAAVALGACIAAATGVLGWLLWRLLLRPILALQAYAAQVQSAPQDAARAPATFGTRELHAMAQSVMEMAQTLRDRETSMRSYSNHVTHEIKTPVAAIRAAVELLEDGQALSGEDRALVAQIGGAGRQIETQLEALRQIARAREPRHIGRTTLRQAIETLDAPALILAPEATSIDTALPISAEGLGLILGHLAGNAAAHGARRLDLAVADQGDALILTLQDDGPGISPGNRDRIFEPFFTTRRDQNGTGMGLAIVRAMLQAHRAEIALAPSQQGARFDIRFRRPGPS</sequence>
<evidence type="ECO:0000256" key="10">
    <source>
        <dbReference type="SAM" id="Phobius"/>
    </source>
</evidence>
<evidence type="ECO:0000256" key="8">
    <source>
        <dbReference type="ARBA" id="ARBA00022777"/>
    </source>
</evidence>
<evidence type="ECO:0000256" key="7">
    <source>
        <dbReference type="ARBA" id="ARBA00022741"/>
    </source>
</evidence>
<name>A0ABY8QLX0_9RHOB</name>
<keyword evidence="14" id="KW-1185">Reference proteome</keyword>
<gene>
    <name evidence="13" type="ORF">QF118_08435</name>
</gene>
<dbReference type="PANTHER" id="PTHR44936">
    <property type="entry name" value="SENSOR PROTEIN CREC"/>
    <property type="match status" value="1"/>
</dbReference>
<dbReference type="Gene3D" id="1.10.287.130">
    <property type="match status" value="1"/>
</dbReference>
<accession>A0ABY8QLX0</accession>
<keyword evidence="8 13" id="KW-0418">Kinase</keyword>
<keyword evidence="10" id="KW-0812">Transmembrane</keyword>
<evidence type="ECO:0000313" key="13">
    <source>
        <dbReference type="EMBL" id="WGW05559.1"/>
    </source>
</evidence>
<evidence type="ECO:0000256" key="4">
    <source>
        <dbReference type="ARBA" id="ARBA00022475"/>
    </source>
</evidence>
<protein>
    <recommendedName>
        <fullName evidence="3">histidine kinase</fullName>
        <ecNumber evidence="3">2.7.13.3</ecNumber>
    </recommendedName>
</protein>
<comment type="catalytic activity">
    <reaction evidence="1">
        <text>ATP + protein L-histidine = ADP + protein N-phospho-L-histidine.</text>
        <dbReference type="EC" id="2.7.13.3"/>
    </reaction>
</comment>
<dbReference type="InterPro" id="IPR050980">
    <property type="entry name" value="2C_sensor_his_kinase"/>
</dbReference>
<evidence type="ECO:0000259" key="12">
    <source>
        <dbReference type="PROSITE" id="PS50885"/>
    </source>
</evidence>
<feature type="domain" description="HAMP" evidence="12">
    <location>
        <begin position="64"/>
        <end position="118"/>
    </location>
</feature>
<dbReference type="InterPro" id="IPR003594">
    <property type="entry name" value="HATPase_dom"/>
</dbReference>
<keyword evidence="10" id="KW-0472">Membrane</keyword>
<dbReference type="InterPro" id="IPR003660">
    <property type="entry name" value="HAMP_dom"/>
</dbReference>
<dbReference type="Pfam" id="PF00512">
    <property type="entry name" value="HisKA"/>
    <property type="match status" value="1"/>
</dbReference>
<keyword evidence="4" id="KW-1003">Cell membrane</keyword>
<feature type="transmembrane region" description="Helical" evidence="10">
    <location>
        <begin position="43"/>
        <end position="63"/>
    </location>
</feature>
<dbReference type="InterPro" id="IPR005467">
    <property type="entry name" value="His_kinase_dom"/>
</dbReference>
<keyword evidence="5" id="KW-0597">Phosphoprotein</keyword>
<dbReference type="PANTHER" id="PTHR44936:SF10">
    <property type="entry name" value="SENSOR PROTEIN RSTB"/>
    <property type="match status" value="1"/>
</dbReference>
<evidence type="ECO:0000256" key="6">
    <source>
        <dbReference type="ARBA" id="ARBA00022679"/>
    </source>
</evidence>
<evidence type="ECO:0000256" key="1">
    <source>
        <dbReference type="ARBA" id="ARBA00000085"/>
    </source>
</evidence>
<dbReference type="InterPro" id="IPR003661">
    <property type="entry name" value="HisK_dim/P_dom"/>
</dbReference>
<keyword evidence="9" id="KW-0067">ATP-binding</keyword>
<dbReference type="PROSITE" id="PS50109">
    <property type="entry name" value="HIS_KIN"/>
    <property type="match status" value="1"/>
</dbReference>
<dbReference type="RefSeq" id="WP_282302183.1">
    <property type="nucleotide sequence ID" value="NZ_CP124616.1"/>
</dbReference>
<evidence type="ECO:0000313" key="14">
    <source>
        <dbReference type="Proteomes" id="UP001241605"/>
    </source>
</evidence>
<dbReference type="CDD" id="cd00075">
    <property type="entry name" value="HATPase"/>
    <property type="match status" value="1"/>
</dbReference>
<evidence type="ECO:0000256" key="9">
    <source>
        <dbReference type="ARBA" id="ARBA00022840"/>
    </source>
</evidence>
<dbReference type="Gene3D" id="3.30.565.10">
    <property type="entry name" value="Histidine kinase-like ATPase, C-terminal domain"/>
    <property type="match status" value="1"/>
</dbReference>
<dbReference type="Proteomes" id="UP001241605">
    <property type="component" value="Chromosome"/>
</dbReference>
<dbReference type="Gene3D" id="6.10.340.10">
    <property type="match status" value="1"/>
</dbReference>
<dbReference type="Pfam" id="PF02518">
    <property type="entry name" value="HATPase_c"/>
    <property type="match status" value="1"/>
</dbReference>
<keyword evidence="10" id="KW-1133">Transmembrane helix</keyword>
<reference evidence="13 14" key="1">
    <citation type="submission" date="2023-05" db="EMBL/GenBank/DDBJ databases">
        <title>YMD87, complete Genome.</title>
        <authorList>
            <person name="Zhang J."/>
            <person name="Xu X."/>
        </authorList>
    </citation>
    <scope>NUCLEOTIDE SEQUENCE [LARGE SCALE GENOMIC DNA]</scope>
    <source>
        <strain evidence="13 14">YMD87</strain>
    </source>
</reference>
<comment type="subcellular location">
    <subcellularLocation>
        <location evidence="2">Cell membrane</location>
        <topology evidence="2">Multi-pass membrane protein</topology>
    </subcellularLocation>
</comment>
<feature type="domain" description="Histidine kinase" evidence="11">
    <location>
        <begin position="126"/>
        <end position="325"/>
    </location>
</feature>
<dbReference type="SUPFAM" id="SSF55874">
    <property type="entry name" value="ATPase domain of HSP90 chaperone/DNA topoisomerase II/histidine kinase"/>
    <property type="match status" value="1"/>
</dbReference>
<dbReference type="SMART" id="SM00388">
    <property type="entry name" value="HisKA"/>
    <property type="match status" value="1"/>
</dbReference>
<keyword evidence="6" id="KW-0808">Transferase</keyword>
<feature type="transmembrane region" description="Helical" evidence="10">
    <location>
        <begin position="9"/>
        <end position="31"/>
    </location>
</feature>
<dbReference type="PROSITE" id="PS50885">
    <property type="entry name" value="HAMP"/>
    <property type="match status" value="1"/>
</dbReference>
<dbReference type="SMART" id="SM00387">
    <property type="entry name" value="HATPase_c"/>
    <property type="match status" value="1"/>
</dbReference>
<dbReference type="InterPro" id="IPR036890">
    <property type="entry name" value="HATPase_C_sf"/>
</dbReference>
<dbReference type="EMBL" id="CP124616">
    <property type="protein sequence ID" value="WGW05559.1"/>
    <property type="molecule type" value="Genomic_DNA"/>
</dbReference>
<dbReference type="InterPro" id="IPR004358">
    <property type="entry name" value="Sig_transdc_His_kin-like_C"/>
</dbReference>
<dbReference type="InterPro" id="IPR036097">
    <property type="entry name" value="HisK_dim/P_sf"/>
</dbReference>
<keyword evidence="7" id="KW-0547">Nucleotide-binding</keyword>
<dbReference type="PRINTS" id="PR00344">
    <property type="entry name" value="BCTRLSENSOR"/>
</dbReference>
<dbReference type="CDD" id="cd00082">
    <property type="entry name" value="HisKA"/>
    <property type="match status" value="1"/>
</dbReference>
<proteinExistence type="predicted"/>
<organism evidence="13 14">
    <name type="scientific">Tropicibacter oceani</name>
    <dbReference type="NCBI Taxonomy" id="3058420"/>
    <lineage>
        <taxon>Bacteria</taxon>
        <taxon>Pseudomonadati</taxon>
        <taxon>Pseudomonadota</taxon>
        <taxon>Alphaproteobacteria</taxon>
        <taxon>Rhodobacterales</taxon>
        <taxon>Roseobacteraceae</taxon>
        <taxon>Tropicibacter</taxon>
    </lineage>
</organism>